<name>A0A6P2T0S2_9BURK</name>
<dbReference type="EMBL" id="CABVQC010000088">
    <property type="protein sequence ID" value="VWC49542.1"/>
    <property type="molecule type" value="Genomic_DNA"/>
</dbReference>
<keyword evidence="1" id="KW-1133">Transmembrane helix</keyword>
<accession>A0A6P2T0S2</accession>
<keyword evidence="1" id="KW-0812">Transmembrane</keyword>
<protein>
    <recommendedName>
        <fullName evidence="4">NADH-quinone oxidoreductase subunit J</fullName>
    </recommendedName>
</protein>
<sequence>MTSHIGLALFVVLVVSAFSMGVIAPINRSVALAVVGLSIATAVASFVVPA</sequence>
<proteinExistence type="predicted"/>
<evidence type="ECO:0000256" key="1">
    <source>
        <dbReference type="SAM" id="Phobius"/>
    </source>
</evidence>
<evidence type="ECO:0008006" key="4">
    <source>
        <dbReference type="Google" id="ProtNLM"/>
    </source>
</evidence>
<organism evidence="2 3">
    <name type="scientific">Burkholderia aenigmatica</name>
    <dbReference type="NCBI Taxonomy" id="2015348"/>
    <lineage>
        <taxon>Bacteria</taxon>
        <taxon>Pseudomonadati</taxon>
        <taxon>Pseudomonadota</taxon>
        <taxon>Betaproteobacteria</taxon>
        <taxon>Burkholderiales</taxon>
        <taxon>Burkholderiaceae</taxon>
        <taxon>Burkholderia</taxon>
        <taxon>Burkholderia cepacia complex</taxon>
    </lineage>
</organism>
<keyword evidence="1" id="KW-0472">Membrane</keyword>
<reference evidence="2 3" key="1">
    <citation type="submission" date="2019-09" db="EMBL/GenBank/DDBJ databases">
        <authorList>
            <person name="Depoorter E."/>
        </authorList>
    </citation>
    <scope>NUCLEOTIDE SEQUENCE [LARGE SCALE GENOMIC DNA]</scope>
    <source>
        <strain evidence="2">LMG 13014</strain>
    </source>
</reference>
<dbReference type="RefSeq" id="WP_175026267.1">
    <property type="nucleotide sequence ID" value="NZ_CABVQC010000088.1"/>
</dbReference>
<dbReference type="Proteomes" id="UP000494261">
    <property type="component" value="Unassembled WGS sequence"/>
</dbReference>
<evidence type="ECO:0000313" key="3">
    <source>
        <dbReference type="Proteomes" id="UP000494261"/>
    </source>
</evidence>
<feature type="transmembrane region" description="Helical" evidence="1">
    <location>
        <begin position="29"/>
        <end position="48"/>
    </location>
</feature>
<gene>
    <name evidence="2" type="ORF">BLA13014_07604</name>
</gene>
<evidence type="ECO:0000313" key="2">
    <source>
        <dbReference type="EMBL" id="VWC49542.1"/>
    </source>
</evidence>
<dbReference type="AlphaFoldDB" id="A0A6P2T0S2"/>